<feature type="transmembrane region" description="Helical" evidence="5">
    <location>
        <begin position="220"/>
        <end position="238"/>
    </location>
</feature>
<dbReference type="InterPro" id="IPR039421">
    <property type="entry name" value="Type_1_exporter"/>
</dbReference>
<proteinExistence type="predicted"/>
<feature type="transmembrane region" description="Helical" evidence="5">
    <location>
        <begin position="244"/>
        <end position="264"/>
    </location>
</feature>
<accession>A0ABT1G140</accession>
<dbReference type="Gene3D" id="1.20.1560.10">
    <property type="entry name" value="ABC transporter type 1, transmembrane domain"/>
    <property type="match status" value="1"/>
</dbReference>
<evidence type="ECO:0000256" key="3">
    <source>
        <dbReference type="ARBA" id="ARBA00022989"/>
    </source>
</evidence>
<dbReference type="SUPFAM" id="SSF90123">
    <property type="entry name" value="ABC transporter transmembrane region"/>
    <property type="match status" value="1"/>
</dbReference>
<comment type="caution">
    <text evidence="7">The sequence shown here is derived from an EMBL/GenBank/DDBJ whole genome shotgun (WGS) entry which is preliminary data.</text>
</comment>
<dbReference type="Pfam" id="PF00664">
    <property type="entry name" value="ABC_membrane"/>
    <property type="match status" value="1"/>
</dbReference>
<evidence type="ECO:0000313" key="7">
    <source>
        <dbReference type="EMBL" id="MCP1387705.1"/>
    </source>
</evidence>
<dbReference type="SUPFAM" id="SSF52540">
    <property type="entry name" value="P-loop containing nucleoside triphosphate hydrolases"/>
    <property type="match status" value="1"/>
</dbReference>
<evidence type="ECO:0000259" key="6">
    <source>
        <dbReference type="PROSITE" id="PS50929"/>
    </source>
</evidence>
<dbReference type="EMBL" id="JAMFTQ010000005">
    <property type="protein sequence ID" value="MCP1387705.1"/>
    <property type="molecule type" value="Genomic_DNA"/>
</dbReference>
<sequence length="431" mass="44532">MMVTNASAPVIVGRAIDSAIATQSVADLKRYIVLLAAVMLLGAIGGWFGRGWLSKAVLTVGHDLRMAVTGRILDPRGVGGTRYTPGELLSIASTDVKRVSEAVFLMVFPVGHLLTIAYVAYVVGAIHLPLGIAILAGGPLVVFGTMAAGKPLRRTSGARQRALADAAATATDVVEGLRIIKGLGAVDVVSGRYKQASARARDTTIRANASHAKLDATTEALGTLYVIATSLLAAVFTVRGVISIGDLITIIGITQFVITPMTFLGKHIAARWAPAQASAARITELLLAPPLFDAFFTPPSFPPGLTVIDQPPPADLAQIDPAKALVAPHAAHIFEGGVLDNVADDPDAARAALDVAAGGDILGPGLSGGQRQRVALARAIAADPDVLILQDPTTAVDSVTEQAIAENVAAHRAGRTTVVYTSSLAWKAVAE</sequence>
<evidence type="ECO:0000256" key="2">
    <source>
        <dbReference type="ARBA" id="ARBA00022692"/>
    </source>
</evidence>
<dbReference type="InterPro" id="IPR036640">
    <property type="entry name" value="ABC1_TM_sf"/>
</dbReference>
<dbReference type="Gene3D" id="3.40.50.300">
    <property type="entry name" value="P-loop containing nucleotide triphosphate hydrolases"/>
    <property type="match status" value="1"/>
</dbReference>
<keyword evidence="8" id="KW-1185">Reference proteome</keyword>
<dbReference type="PROSITE" id="PS50929">
    <property type="entry name" value="ABC_TM1F"/>
    <property type="match status" value="1"/>
</dbReference>
<evidence type="ECO:0000256" key="1">
    <source>
        <dbReference type="ARBA" id="ARBA00004651"/>
    </source>
</evidence>
<name>A0ABT1G140_9CORY</name>
<protein>
    <submittedName>
        <fullName evidence="7">ABC transporter ATP-binding protein/permease</fullName>
    </submittedName>
</protein>
<evidence type="ECO:0000313" key="8">
    <source>
        <dbReference type="Proteomes" id="UP001204000"/>
    </source>
</evidence>
<reference evidence="7" key="1">
    <citation type="submission" date="2022-05" db="EMBL/GenBank/DDBJ databases">
        <title>Corynebacterium sp. TA-R-1 sp. nov., isolated from human feces.</title>
        <authorList>
            <person name="Shamsuzzaman M."/>
            <person name="Dahal R.H."/>
        </authorList>
    </citation>
    <scope>NUCLEOTIDE SEQUENCE</scope>
    <source>
        <strain evidence="7">TA-R-1</strain>
    </source>
</reference>
<dbReference type="PANTHER" id="PTHR43394:SF1">
    <property type="entry name" value="ATP-BINDING CASSETTE SUB-FAMILY B MEMBER 10, MITOCHONDRIAL"/>
    <property type="match status" value="1"/>
</dbReference>
<keyword evidence="3 5" id="KW-1133">Transmembrane helix</keyword>
<dbReference type="PANTHER" id="PTHR43394">
    <property type="entry name" value="ATP-DEPENDENT PERMEASE MDL1, MITOCHONDRIAL"/>
    <property type="match status" value="1"/>
</dbReference>
<dbReference type="Proteomes" id="UP001204000">
    <property type="component" value="Unassembled WGS sequence"/>
</dbReference>
<evidence type="ECO:0000256" key="5">
    <source>
        <dbReference type="SAM" id="Phobius"/>
    </source>
</evidence>
<dbReference type="InterPro" id="IPR027417">
    <property type="entry name" value="P-loop_NTPase"/>
</dbReference>
<dbReference type="InterPro" id="IPR011527">
    <property type="entry name" value="ABC1_TM_dom"/>
</dbReference>
<dbReference type="Pfam" id="PF00005">
    <property type="entry name" value="ABC_tran"/>
    <property type="match status" value="1"/>
</dbReference>
<feature type="transmembrane region" description="Helical" evidence="5">
    <location>
        <begin position="31"/>
        <end position="49"/>
    </location>
</feature>
<dbReference type="CDD" id="cd07346">
    <property type="entry name" value="ABC_6TM_exporters"/>
    <property type="match status" value="1"/>
</dbReference>
<comment type="subcellular location">
    <subcellularLocation>
        <location evidence="1">Cell membrane</location>
        <topology evidence="1">Multi-pass membrane protein</topology>
    </subcellularLocation>
</comment>
<keyword evidence="7" id="KW-0547">Nucleotide-binding</keyword>
<feature type="transmembrane region" description="Helical" evidence="5">
    <location>
        <begin position="102"/>
        <end position="124"/>
    </location>
</feature>
<evidence type="ECO:0000256" key="4">
    <source>
        <dbReference type="ARBA" id="ARBA00023136"/>
    </source>
</evidence>
<keyword evidence="4 5" id="KW-0472">Membrane</keyword>
<feature type="transmembrane region" description="Helical" evidence="5">
    <location>
        <begin position="130"/>
        <end position="149"/>
    </location>
</feature>
<feature type="domain" description="ABC transmembrane type-1" evidence="6">
    <location>
        <begin position="1"/>
        <end position="270"/>
    </location>
</feature>
<organism evidence="7 8">
    <name type="scientific">Corynebacterium stercoris</name>
    <dbReference type="NCBI Taxonomy" id="2943490"/>
    <lineage>
        <taxon>Bacteria</taxon>
        <taxon>Bacillati</taxon>
        <taxon>Actinomycetota</taxon>
        <taxon>Actinomycetes</taxon>
        <taxon>Mycobacteriales</taxon>
        <taxon>Corynebacteriaceae</taxon>
        <taxon>Corynebacterium</taxon>
    </lineage>
</organism>
<keyword evidence="7" id="KW-0067">ATP-binding</keyword>
<keyword evidence="2 5" id="KW-0812">Transmembrane</keyword>
<gene>
    <name evidence="7" type="ORF">M5J20_05815</name>
</gene>
<dbReference type="InterPro" id="IPR003439">
    <property type="entry name" value="ABC_transporter-like_ATP-bd"/>
</dbReference>
<dbReference type="GO" id="GO:0005524">
    <property type="term" value="F:ATP binding"/>
    <property type="evidence" value="ECO:0007669"/>
    <property type="project" value="UniProtKB-KW"/>
</dbReference>